<dbReference type="AlphaFoldDB" id="A0A841EQ92"/>
<evidence type="ECO:0000313" key="1">
    <source>
        <dbReference type="EMBL" id="MBB6001601.1"/>
    </source>
</evidence>
<dbReference type="RefSeq" id="WP_184128915.1">
    <property type="nucleotide sequence ID" value="NZ_JACHKT010000001.1"/>
</dbReference>
<sequence>MTQPASNPPLSNVQLELLKLYATGVSDETLLELKKTMAKFFLDRMRQSADKIWEEKGYTDAQIQEID</sequence>
<reference evidence="1 2" key="1">
    <citation type="submission" date="2020-08" db="EMBL/GenBank/DDBJ databases">
        <title>Functional genomics of gut bacteria from endangered species of beetles.</title>
        <authorList>
            <person name="Carlos-Shanley C."/>
        </authorList>
    </citation>
    <scope>NUCLEOTIDE SEQUENCE [LARGE SCALE GENOMIC DNA]</scope>
    <source>
        <strain evidence="1 2">S00070</strain>
    </source>
</reference>
<comment type="caution">
    <text evidence="1">The sequence shown here is derived from an EMBL/GenBank/DDBJ whole genome shotgun (WGS) entry which is preliminary data.</text>
</comment>
<gene>
    <name evidence="1" type="ORF">HNP25_000240</name>
</gene>
<dbReference type="EMBL" id="JACHKT010000001">
    <property type="protein sequence ID" value="MBB6001601.1"/>
    <property type="molecule type" value="Genomic_DNA"/>
</dbReference>
<evidence type="ECO:0000313" key="2">
    <source>
        <dbReference type="Proteomes" id="UP000524404"/>
    </source>
</evidence>
<organism evidence="1 2">
    <name type="scientific">Arcicella rosea</name>
    <dbReference type="NCBI Taxonomy" id="502909"/>
    <lineage>
        <taxon>Bacteria</taxon>
        <taxon>Pseudomonadati</taxon>
        <taxon>Bacteroidota</taxon>
        <taxon>Cytophagia</taxon>
        <taxon>Cytophagales</taxon>
        <taxon>Flectobacillaceae</taxon>
        <taxon>Arcicella</taxon>
    </lineage>
</organism>
<proteinExistence type="predicted"/>
<keyword evidence="2" id="KW-1185">Reference proteome</keyword>
<accession>A0A841EQ92</accession>
<protein>
    <submittedName>
        <fullName evidence="1">Uncharacterized protein</fullName>
    </submittedName>
</protein>
<dbReference type="Proteomes" id="UP000524404">
    <property type="component" value="Unassembled WGS sequence"/>
</dbReference>
<name>A0A841EQ92_9BACT</name>